<accession>A0A0A1TS54</accession>
<evidence type="ECO:0000313" key="7">
    <source>
        <dbReference type="EMBL" id="CEJ94217.1"/>
    </source>
</evidence>
<evidence type="ECO:0000256" key="4">
    <source>
        <dbReference type="ARBA" id="ARBA00046271"/>
    </source>
</evidence>
<dbReference type="OrthoDB" id="4080456at2759"/>
<keyword evidence="3" id="KW-0576">Peroxisome</keyword>
<dbReference type="AlphaFoldDB" id="A0A0A1TS54"/>
<feature type="compositionally biased region" description="Basic and acidic residues" evidence="5">
    <location>
        <begin position="181"/>
        <end position="208"/>
    </location>
</feature>
<protein>
    <recommendedName>
        <fullName evidence="9">AoPex11B-like protein</fullName>
    </recommendedName>
</protein>
<dbReference type="GO" id="GO:0005778">
    <property type="term" value="C:peroxisomal membrane"/>
    <property type="evidence" value="ECO:0007669"/>
    <property type="project" value="UniProtKB-SubCell"/>
</dbReference>
<dbReference type="Proteomes" id="UP000039046">
    <property type="component" value="Unassembled WGS sequence"/>
</dbReference>
<evidence type="ECO:0000256" key="6">
    <source>
        <dbReference type="SAM" id="Phobius"/>
    </source>
</evidence>
<keyword evidence="8" id="KW-1185">Reference proteome</keyword>
<keyword evidence="2 6" id="KW-0472">Membrane</keyword>
<evidence type="ECO:0000256" key="1">
    <source>
        <dbReference type="ARBA" id="ARBA00022593"/>
    </source>
</evidence>
<dbReference type="PANTHER" id="PTHR12652">
    <property type="entry name" value="PEROXISOMAL BIOGENESIS FACTOR 11"/>
    <property type="match status" value="1"/>
</dbReference>
<reference evidence="7 8" key="1">
    <citation type="journal article" date="2015" name="Genome Announc.">
        <title>Draft Genome Sequence and Gene Annotation of the Entomopathogenic Fungus Verticillium hemipterigenum.</title>
        <authorList>
            <person name="Horn F."/>
            <person name="Habel A."/>
            <person name="Scharf D.H."/>
            <person name="Dworschak J."/>
            <person name="Brakhage A.A."/>
            <person name="Guthke R."/>
            <person name="Hertweck C."/>
            <person name="Linde J."/>
        </authorList>
    </citation>
    <scope>NUCLEOTIDE SEQUENCE [LARGE SCALE GENOMIC DNA]</scope>
</reference>
<sequence>MASFLDQFIAFGTDAAGLERTMRFIQSIAIIVVSYPVLLSQLLSTHPVAKHAVYFLTIRKLMDWLNVTRRSLRTFRFLESWKKSQTMYESQAAKSIEDWLDIISASTMGMYGMLETATLVDVLRIENLSIFGQERSVTLNERAQMFWLVALYSAALGSGIKLLRLFAYRAVPDSGAGFAGKDSKNDEKKAKNEKKSAEERQKEREAANREFNGKVSQLGLKMLAEVLDLVLPTASLGLMKIYPGIVGIAMLCSTVITGRNVWIRCAQKLPA</sequence>
<evidence type="ECO:0000256" key="3">
    <source>
        <dbReference type="ARBA" id="ARBA00023140"/>
    </source>
</evidence>
<keyword evidence="6" id="KW-0812">Transmembrane</keyword>
<dbReference type="Pfam" id="PF05648">
    <property type="entry name" value="PEX11"/>
    <property type="match status" value="1"/>
</dbReference>
<dbReference type="InterPro" id="IPR008733">
    <property type="entry name" value="PEX11"/>
</dbReference>
<dbReference type="PANTHER" id="PTHR12652:SF23">
    <property type="entry name" value="MICROBODY (PEROXISOME) PROLIFERATION PROTEIN PEROXIN 11B (EUROFUNG)"/>
    <property type="match status" value="1"/>
</dbReference>
<proteinExistence type="predicted"/>
<evidence type="ECO:0000256" key="2">
    <source>
        <dbReference type="ARBA" id="ARBA00023136"/>
    </source>
</evidence>
<comment type="subcellular location">
    <subcellularLocation>
        <location evidence="4">Peroxisome membrane</location>
    </subcellularLocation>
</comment>
<gene>
    <name evidence="7" type="ORF">VHEMI09761</name>
</gene>
<feature type="transmembrane region" description="Helical" evidence="6">
    <location>
        <begin position="24"/>
        <end position="43"/>
    </location>
</feature>
<keyword evidence="6" id="KW-1133">Transmembrane helix</keyword>
<evidence type="ECO:0000313" key="8">
    <source>
        <dbReference type="Proteomes" id="UP000039046"/>
    </source>
</evidence>
<keyword evidence="1" id="KW-0962">Peroxisome biogenesis</keyword>
<dbReference type="HOGENOM" id="CLU_049216_1_0_1"/>
<organism evidence="7 8">
    <name type="scientific">[Torrubiella] hemipterigena</name>
    <dbReference type="NCBI Taxonomy" id="1531966"/>
    <lineage>
        <taxon>Eukaryota</taxon>
        <taxon>Fungi</taxon>
        <taxon>Dikarya</taxon>
        <taxon>Ascomycota</taxon>
        <taxon>Pezizomycotina</taxon>
        <taxon>Sordariomycetes</taxon>
        <taxon>Hypocreomycetidae</taxon>
        <taxon>Hypocreales</taxon>
        <taxon>Clavicipitaceae</taxon>
        <taxon>Clavicipitaceae incertae sedis</taxon>
        <taxon>'Torrubiella' clade</taxon>
    </lineage>
</organism>
<feature type="region of interest" description="Disordered" evidence="5">
    <location>
        <begin position="179"/>
        <end position="208"/>
    </location>
</feature>
<feature type="transmembrane region" description="Helical" evidence="6">
    <location>
        <begin position="241"/>
        <end position="262"/>
    </location>
</feature>
<evidence type="ECO:0008006" key="9">
    <source>
        <dbReference type="Google" id="ProtNLM"/>
    </source>
</evidence>
<dbReference type="GO" id="GO:0016559">
    <property type="term" value="P:peroxisome fission"/>
    <property type="evidence" value="ECO:0007669"/>
    <property type="project" value="InterPro"/>
</dbReference>
<name>A0A0A1TS54_9HYPO</name>
<evidence type="ECO:0000256" key="5">
    <source>
        <dbReference type="SAM" id="MobiDB-lite"/>
    </source>
</evidence>
<feature type="transmembrane region" description="Helical" evidence="6">
    <location>
        <begin position="145"/>
        <end position="167"/>
    </location>
</feature>
<dbReference type="EMBL" id="CDHN01000006">
    <property type="protein sequence ID" value="CEJ94217.1"/>
    <property type="molecule type" value="Genomic_DNA"/>
</dbReference>